<keyword evidence="5" id="KW-0804">Transcription</keyword>
<evidence type="ECO:0000256" key="3">
    <source>
        <dbReference type="ARBA" id="ARBA00023082"/>
    </source>
</evidence>
<sequence length="359" mass="39159">MTFPEPTDGGDALSRPDLESLIPILRRVVGARVSNSADAEDIVQETLSRVLGAVHRIDPELLAPYAIRTARNLVTNSWRGGQRLRRIEHLLVDTDSRPDLDDHLLVAAESATLSAGLAELSAEDRGILLAHYSLGEPLTALAERTGRTPGAMGARLHRIRAKMRVHYWLAQELEDPPTDRCFAVLLSISARDARRQREADAEGHLLECDFCARVVGPNLEHSDEDTVVVNVMSDPDIVEARQAVRQMAAQLGFGPTDQTLISTAVSEVARNIVRFADRGRITVEARREQCLGLRVIARDAGPGIQDLDAAMKDGFSTYAGLGLGLPGARRLMDEFEVRTVAGRGTTITMTKWLPGGLTP</sequence>
<dbReference type="EMBL" id="CP154795">
    <property type="protein sequence ID" value="XAN08487.1"/>
    <property type="molecule type" value="Genomic_DNA"/>
</dbReference>
<dbReference type="Proteomes" id="UP001442841">
    <property type="component" value="Chromosome"/>
</dbReference>
<evidence type="ECO:0000313" key="8">
    <source>
        <dbReference type="Proteomes" id="UP001442841"/>
    </source>
</evidence>
<keyword evidence="4" id="KW-0238">DNA-binding</keyword>
<dbReference type="InterPro" id="IPR003594">
    <property type="entry name" value="HATPase_dom"/>
</dbReference>
<dbReference type="Pfam" id="PF13581">
    <property type="entry name" value="HATPase_c_2"/>
    <property type="match status" value="1"/>
</dbReference>
<dbReference type="PANTHER" id="PTHR43133">
    <property type="entry name" value="RNA POLYMERASE ECF-TYPE SIGMA FACTO"/>
    <property type="match status" value="1"/>
</dbReference>
<proteinExistence type="inferred from homology"/>
<dbReference type="SUPFAM" id="SSF88659">
    <property type="entry name" value="Sigma3 and sigma4 domains of RNA polymerase sigma factors"/>
    <property type="match status" value="1"/>
</dbReference>
<evidence type="ECO:0000259" key="6">
    <source>
        <dbReference type="SMART" id="SM00387"/>
    </source>
</evidence>
<dbReference type="PANTHER" id="PTHR43133:SF8">
    <property type="entry name" value="RNA POLYMERASE SIGMA FACTOR HI_1459-RELATED"/>
    <property type="match status" value="1"/>
</dbReference>
<organism evidence="7 8">
    <name type="scientific">Ammonicoccus fulvus</name>
    <dbReference type="NCBI Taxonomy" id="3138240"/>
    <lineage>
        <taxon>Bacteria</taxon>
        <taxon>Bacillati</taxon>
        <taxon>Actinomycetota</taxon>
        <taxon>Actinomycetes</taxon>
        <taxon>Propionibacteriales</taxon>
        <taxon>Propionibacteriaceae</taxon>
        <taxon>Ammonicoccus</taxon>
    </lineage>
</organism>
<evidence type="ECO:0000256" key="2">
    <source>
        <dbReference type="ARBA" id="ARBA00023015"/>
    </source>
</evidence>
<dbReference type="RefSeq" id="WP_425309945.1">
    <property type="nucleotide sequence ID" value="NZ_CP154795.1"/>
</dbReference>
<accession>A0ABZ3FSV8</accession>
<dbReference type="NCBIfam" id="TIGR02937">
    <property type="entry name" value="sigma70-ECF"/>
    <property type="match status" value="1"/>
</dbReference>
<dbReference type="Gene3D" id="3.30.565.10">
    <property type="entry name" value="Histidine kinase-like ATPase, C-terminal domain"/>
    <property type="match status" value="1"/>
</dbReference>
<evidence type="ECO:0000256" key="4">
    <source>
        <dbReference type="ARBA" id="ARBA00023125"/>
    </source>
</evidence>
<keyword evidence="2" id="KW-0805">Transcription regulation</keyword>
<keyword evidence="3" id="KW-0731">Sigma factor</keyword>
<reference evidence="7 8" key="1">
    <citation type="submission" date="2024-04" db="EMBL/GenBank/DDBJ databases">
        <title>Isolation of an actinomycete strain from pig manure.</title>
        <authorList>
            <person name="Gong T."/>
            <person name="Yu Z."/>
            <person name="An M."/>
            <person name="Wei C."/>
            <person name="Yang W."/>
            <person name="Liu L."/>
        </authorList>
    </citation>
    <scope>NUCLEOTIDE SEQUENCE [LARGE SCALE GENOMIC DNA]</scope>
    <source>
        <strain evidence="7 8">ZF39</strain>
    </source>
</reference>
<gene>
    <name evidence="7" type="ORF">AADG42_14650</name>
</gene>
<comment type="similarity">
    <text evidence="1">Belongs to the sigma-70 factor family. ECF subfamily.</text>
</comment>
<dbReference type="InterPro" id="IPR014284">
    <property type="entry name" value="RNA_pol_sigma-70_dom"/>
</dbReference>
<dbReference type="InterPro" id="IPR013324">
    <property type="entry name" value="RNA_pol_sigma_r3/r4-like"/>
</dbReference>
<dbReference type="InterPro" id="IPR007627">
    <property type="entry name" value="RNA_pol_sigma70_r2"/>
</dbReference>
<dbReference type="Gene3D" id="1.10.1740.10">
    <property type="match status" value="1"/>
</dbReference>
<dbReference type="SUPFAM" id="SSF88946">
    <property type="entry name" value="Sigma2 domain of RNA polymerase sigma factors"/>
    <property type="match status" value="1"/>
</dbReference>
<dbReference type="InterPro" id="IPR036388">
    <property type="entry name" value="WH-like_DNA-bd_sf"/>
</dbReference>
<name>A0ABZ3FSV8_9ACTN</name>
<dbReference type="SMART" id="SM00387">
    <property type="entry name" value="HATPase_c"/>
    <property type="match status" value="1"/>
</dbReference>
<dbReference type="InterPro" id="IPR036890">
    <property type="entry name" value="HATPase_C_sf"/>
</dbReference>
<evidence type="ECO:0000313" key="7">
    <source>
        <dbReference type="EMBL" id="XAN08487.1"/>
    </source>
</evidence>
<dbReference type="Pfam" id="PF04542">
    <property type="entry name" value="Sigma70_r2"/>
    <property type="match status" value="1"/>
</dbReference>
<dbReference type="SUPFAM" id="SSF55874">
    <property type="entry name" value="ATPase domain of HSP90 chaperone/DNA topoisomerase II/histidine kinase"/>
    <property type="match status" value="1"/>
</dbReference>
<dbReference type="InterPro" id="IPR039425">
    <property type="entry name" value="RNA_pol_sigma-70-like"/>
</dbReference>
<evidence type="ECO:0000256" key="1">
    <source>
        <dbReference type="ARBA" id="ARBA00010641"/>
    </source>
</evidence>
<feature type="domain" description="Histidine kinase/HSP90-like ATPase" evidence="6">
    <location>
        <begin position="256"/>
        <end position="355"/>
    </location>
</feature>
<dbReference type="InterPro" id="IPR013325">
    <property type="entry name" value="RNA_pol_sigma_r2"/>
</dbReference>
<dbReference type="CDD" id="cd16934">
    <property type="entry name" value="HATPase_RsbT-like"/>
    <property type="match status" value="1"/>
</dbReference>
<dbReference type="Gene3D" id="1.10.10.10">
    <property type="entry name" value="Winged helix-like DNA-binding domain superfamily/Winged helix DNA-binding domain"/>
    <property type="match status" value="1"/>
</dbReference>
<evidence type="ECO:0000256" key="5">
    <source>
        <dbReference type="ARBA" id="ARBA00023163"/>
    </source>
</evidence>
<protein>
    <submittedName>
        <fullName evidence="7">Sigma-70 family RNA polymerase sigma factor</fullName>
    </submittedName>
</protein>
<keyword evidence="8" id="KW-1185">Reference proteome</keyword>